<dbReference type="Pfam" id="PF25043">
    <property type="entry name" value="DUF7788"/>
    <property type="match status" value="1"/>
</dbReference>
<evidence type="ECO:0000313" key="2">
    <source>
        <dbReference type="EMBL" id="KAK9927671.1"/>
    </source>
</evidence>
<reference evidence="2 3" key="1">
    <citation type="journal article" date="2023" name="G3 (Bethesda)">
        <title>A chromosome-length genome assembly and annotation of blackberry (Rubus argutus, cv. 'Hillquist').</title>
        <authorList>
            <person name="Bruna T."/>
            <person name="Aryal R."/>
            <person name="Dudchenko O."/>
            <person name="Sargent D.J."/>
            <person name="Mead D."/>
            <person name="Buti M."/>
            <person name="Cavallini A."/>
            <person name="Hytonen T."/>
            <person name="Andres J."/>
            <person name="Pham M."/>
            <person name="Weisz D."/>
            <person name="Mascagni F."/>
            <person name="Usai G."/>
            <person name="Natali L."/>
            <person name="Bassil N."/>
            <person name="Fernandez G.E."/>
            <person name="Lomsadze A."/>
            <person name="Armour M."/>
            <person name="Olukolu B."/>
            <person name="Poorten T."/>
            <person name="Britton C."/>
            <person name="Davik J."/>
            <person name="Ashrafi H."/>
            <person name="Aiden E.L."/>
            <person name="Borodovsky M."/>
            <person name="Worthington M."/>
        </authorList>
    </citation>
    <scope>NUCLEOTIDE SEQUENCE [LARGE SCALE GENOMIC DNA]</scope>
    <source>
        <strain evidence="2">PI 553951</strain>
    </source>
</reference>
<dbReference type="InterPro" id="IPR056690">
    <property type="entry name" value="DUF7788"/>
</dbReference>
<gene>
    <name evidence="2" type="ORF">M0R45_024843</name>
</gene>
<protein>
    <recommendedName>
        <fullName evidence="1">DUF7788 domain-containing protein</fullName>
    </recommendedName>
</protein>
<evidence type="ECO:0000313" key="3">
    <source>
        <dbReference type="Proteomes" id="UP001457282"/>
    </source>
</evidence>
<accession>A0AAW1WVF2</accession>
<evidence type="ECO:0000259" key="1">
    <source>
        <dbReference type="Pfam" id="PF25043"/>
    </source>
</evidence>
<name>A0AAW1WVF2_RUBAR</name>
<dbReference type="Gene3D" id="3.40.50.410">
    <property type="entry name" value="von Willebrand factor, type A domain"/>
    <property type="match status" value="1"/>
</dbReference>
<dbReference type="AlphaFoldDB" id="A0AAW1WVF2"/>
<sequence>MKGLPMDVSMALGLLVSELSEKPWKGKVITFSERPELHLIEGEDLESKSEFMREMEWGYNTDFEKVFDLILRVAVKGNLKPEEMIKRVFVLSDMEFDEASESSWETDYEAIQRRFKREGYGDAVPQIVFWNLRHSMSTPVTDKQPGVAMLSSFSKNLLKLLLDNDGEVRPDLVMELAISGQEYHKLAVLD</sequence>
<dbReference type="PANTHER" id="PTHR31373">
    <property type="entry name" value="OS06G0652100 PROTEIN"/>
    <property type="match status" value="1"/>
</dbReference>
<dbReference type="PIRSF" id="PIRSF015417">
    <property type="entry name" value="T31B5_30_vWA"/>
    <property type="match status" value="1"/>
</dbReference>
<dbReference type="InterPro" id="IPR011205">
    <property type="entry name" value="UCP015417_vWA"/>
</dbReference>
<comment type="caution">
    <text evidence="2">The sequence shown here is derived from an EMBL/GenBank/DDBJ whole genome shotgun (WGS) entry which is preliminary data.</text>
</comment>
<organism evidence="2 3">
    <name type="scientific">Rubus argutus</name>
    <name type="common">Southern blackberry</name>
    <dbReference type="NCBI Taxonomy" id="59490"/>
    <lineage>
        <taxon>Eukaryota</taxon>
        <taxon>Viridiplantae</taxon>
        <taxon>Streptophyta</taxon>
        <taxon>Embryophyta</taxon>
        <taxon>Tracheophyta</taxon>
        <taxon>Spermatophyta</taxon>
        <taxon>Magnoliopsida</taxon>
        <taxon>eudicotyledons</taxon>
        <taxon>Gunneridae</taxon>
        <taxon>Pentapetalae</taxon>
        <taxon>rosids</taxon>
        <taxon>fabids</taxon>
        <taxon>Rosales</taxon>
        <taxon>Rosaceae</taxon>
        <taxon>Rosoideae</taxon>
        <taxon>Rosoideae incertae sedis</taxon>
        <taxon>Rubus</taxon>
    </lineage>
</organism>
<dbReference type="InterPro" id="IPR036465">
    <property type="entry name" value="vWFA_dom_sf"/>
</dbReference>
<proteinExistence type="predicted"/>
<keyword evidence="3" id="KW-1185">Reference proteome</keyword>
<dbReference type="Proteomes" id="UP001457282">
    <property type="component" value="Unassembled WGS sequence"/>
</dbReference>
<feature type="domain" description="DUF7788" evidence="1">
    <location>
        <begin position="3"/>
        <end position="168"/>
    </location>
</feature>
<dbReference type="PANTHER" id="PTHR31373:SF17">
    <property type="entry name" value="OS06G0652100 PROTEIN"/>
    <property type="match status" value="1"/>
</dbReference>
<dbReference type="EMBL" id="JBEDUW010000005">
    <property type="protein sequence ID" value="KAK9927671.1"/>
    <property type="molecule type" value="Genomic_DNA"/>
</dbReference>